<sequence length="178" mass="19394">MSRRESPPSSHVEVLLAQQLASQLAQSLGISVASLAGLVLVAFWAWFTNMRSRRKPGALQLLASESDVGLSKQHRKHGASRGTLRDAAGNFRTRCRKHDGPFPPNNAKTCAASRHLSEATSLKGQRVPTRSHLDSLAGRVAPAHSHRCNAHNLLLIEEAMQMSNSSAEQQSEVRSDPF</sequence>
<protein>
    <submittedName>
        <fullName evidence="2">Uncharacterized protein</fullName>
    </submittedName>
</protein>
<dbReference type="GeneID" id="66062211"/>
<feature type="transmembrane region" description="Helical" evidence="1">
    <location>
        <begin position="24"/>
        <end position="47"/>
    </location>
</feature>
<keyword evidence="1" id="KW-0472">Membrane</keyword>
<keyword evidence="1" id="KW-1133">Transmembrane helix</keyword>
<evidence type="ECO:0000313" key="2">
    <source>
        <dbReference type="EMBL" id="QUC17192.1"/>
    </source>
</evidence>
<dbReference type="AlphaFoldDB" id="A0A8E5MEZ8"/>
<organism evidence="2 3">
    <name type="scientific">Ustilaginoidea virens</name>
    <name type="common">Rice false smut fungus</name>
    <name type="synonym">Villosiclava virens</name>
    <dbReference type="NCBI Taxonomy" id="1159556"/>
    <lineage>
        <taxon>Eukaryota</taxon>
        <taxon>Fungi</taxon>
        <taxon>Dikarya</taxon>
        <taxon>Ascomycota</taxon>
        <taxon>Pezizomycotina</taxon>
        <taxon>Sordariomycetes</taxon>
        <taxon>Hypocreomycetidae</taxon>
        <taxon>Hypocreales</taxon>
        <taxon>Clavicipitaceae</taxon>
        <taxon>Ustilaginoidea</taxon>
    </lineage>
</organism>
<evidence type="ECO:0000313" key="3">
    <source>
        <dbReference type="Proteomes" id="UP000027002"/>
    </source>
</evidence>
<proteinExistence type="predicted"/>
<dbReference type="RefSeq" id="XP_042994865.1">
    <property type="nucleotide sequence ID" value="XM_043138931.1"/>
</dbReference>
<keyword evidence="3" id="KW-1185">Reference proteome</keyword>
<reference evidence="2" key="1">
    <citation type="submission" date="2020-03" db="EMBL/GenBank/DDBJ databases">
        <title>A mixture of massive structural variations and highly conserved coding sequences in Ustilaginoidea virens genome.</title>
        <authorList>
            <person name="Zhang K."/>
            <person name="Zhao Z."/>
            <person name="Zhang Z."/>
            <person name="Li Y."/>
            <person name="Hsiang T."/>
            <person name="Sun W."/>
        </authorList>
    </citation>
    <scope>NUCLEOTIDE SEQUENCE</scope>
    <source>
        <strain evidence="2">UV-8b</strain>
    </source>
</reference>
<dbReference type="EMBL" id="CP072753">
    <property type="protein sequence ID" value="QUC17192.1"/>
    <property type="molecule type" value="Genomic_DNA"/>
</dbReference>
<dbReference type="KEGG" id="uvi:66062211"/>
<gene>
    <name evidence="2" type="ORF">UV8b_01433</name>
</gene>
<dbReference type="Proteomes" id="UP000027002">
    <property type="component" value="Chromosome 1"/>
</dbReference>
<name>A0A8E5MEZ8_USTVR</name>
<accession>A0A8E5MEZ8</accession>
<keyword evidence="1" id="KW-0812">Transmembrane</keyword>
<evidence type="ECO:0000256" key="1">
    <source>
        <dbReference type="SAM" id="Phobius"/>
    </source>
</evidence>